<feature type="compositionally biased region" description="Polar residues" evidence="1">
    <location>
        <begin position="13"/>
        <end position="30"/>
    </location>
</feature>
<dbReference type="Gene3D" id="1.10.1130.10">
    <property type="entry name" value="Flavocytochrome C3, Chain A"/>
    <property type="match status" value="1"/>
</dbReference>
<dbReference type="InterPro" id="IPR036280">
    <property type="entry name" value="Multihaem_cyt_sf"/>
</dbReference>
<gene>
    <name evidence="2" type="ORF">S01H1_66326</name>
</gene>
<dbReference type="AlphaFoldDB" id="X0WGX7"/>
<feature type="non-terminal residue" evidence="2">
    <location>
        <position position="152"/>
    </location>
</feature>
<organism evidence="2">
    <name type="scientific">marine sediment metagenome</name>
    <dbReference type="NCBI Taxonomy" id="412755"/>
    <lineage>
        <taxon>unclassified sequences</taxon>
        <taxon>metagenomes</taxon>
        <taxon>ecological metagenomes</taxon>
    </lineage>
</organism>
<protein>
    <submittedName>
        <fullName evidence="2">Uncharacterized protein</fullName>
    </submittedName>
</protein>
<feature type="region of interest" description="Disordered" evidence="1">
    <location>
        <begin position="1"/>
        <end position="34"/>
    </location>
</feature>
<name>X0WGX7_9ZZZZ</name>
<evidence type="ECO:0000313" key="2">
    <source>
        <dbReference type="EMBL" id="GAG29935.1"/>
    </source>
</evidence>
<evidence type="ECO:0000256" key="1">
    <source>
        <dbReference type="SAM" id="MobiDB-lite"/>
    </source>
</evidence>
<accession>X0WGX7</accession>
<proteinExistence type="predicted"/>
<sequence length="152" mass="16563">MTVACEKKAVSRKPQTSQVGEESQASQGSNIDEEPLLLLDDGEEEFLAPSGPVADNSRCHVCHINYMQEDIAVIHARADIGCADCHGQSDAHIADESWAWGENGTAPDIMFPPAKINPFCMGCHTEDKIDDIQHRGVVLAGKDPEHKYCTDC</sequence>
<dbReference type="EMBL" id="BARS01043850">
    <property type="protein sequence ID" value="GAG29935.1"/>
    <property type="molecule type" value="Genomic_DNA"/>
</dbReference>
<reference evidence="2" key="1">
    <citation type="journal article" date="2014" name="Front. Microbiol.">
        <title>High frequency of phylogenetically diverse reductive dehalogenase-homologous genes in deep subseafloor sedimentary metagenomes.</title>
        <authorList>
            <person name="Kawai M."/>
            <person name="Futagami T."/>
            <person name="Toyoda A."/>
            <person name="Takaki Y."/>
            <person name="Nishi S."/>
            <person name="Hori S."/>
            <person name="Arai W."/>
            <person name="Tsubouchi T."/>
            <person name="Morono Y."/>
            <person name="Uchiyama I."/>
            <person name="Ito T."/>
            <person name="Fujiyama A."/>
            <person name="Inagaki F."/>
            <person name="Takami H."/>
        </authorList>
    </citation>
    <scope>NUCLEOTIDE SEQUENCE</scope>
    <source>
        <strain evidence="2">Expedition CK06-06</strain>
    </source>
</reference>
<dbReference type="SUPFAM" id="SSF48695">
    <property type="entry name" value="Multiheme cytochromes"/>
    <property type="match status" value="1"/>
</dbReference>
<comment type="caution">
    <text evidence="2">The sequence shown here is derived from an EMBL/GenBank/DDBJ whole genome shotgun (WGS) entry which is preliminary data.</text>
</comment>